<reference evidence="9" key="3">
    <citation type="submission" date="2019-09" db="EMBL/GenBank/DDBJ databases">
        <title>Co-occurence of chitin degradation, pigmentation and bioactivity in marine Pseudoalteromonas.</title>
        <authorList>
            <person name="Sonnenschein E.C."/>
            <person name="Bech P.K."/>
        </authorList>
    </citation>
    <scope>NUCLEOTIDE SEQUENCE</scope>
    <source>
        <strain evidence="9">S2231</strain>
        <strain evidence="8 10">S2233</strain>
    </source>
</reference>
<dbReference type="PANTHER" id="PTHR33375:SF1">
    <property type="entry name" value="CHROMOSOME-PARTITIONING PROTEIN PARB-RELATED"/>
    <property type="match status" value="1"/>
</dbReference>
<dbReference type="GO" id="GO:0003677">
    <property type="term" value="F:DNA binding"/>
    <property type="evidence" value="ECO:0007669"/>
    <property type="project" value="UniProtKB-KW"/>
</dbReference>
<dbReference type="Gene3D" id="1.10.10.2830">
    <property type="match status" value="1"/>
</dbReference>
<reference evidence="11" key="2">
    <citation type="submission" date="2019-06" db="EMBL/GenBank/DDBJ databases">
        <title>Co-occurence of chitin degradation, pigmentation and bioactivity in marine Pseudoalteromonas.</title>
        <authorList>
            <person name="Sonnenschein E.C."/>
            <person name="Bech P.K."/>
        </authorList>
    </citation>
    <scope>NUCLEOTIDE SEQUENCE [LARGE SCALE GENOMIC DNA]</scope>
    <source>
        <strain evidence="11">S2231</strain>
    </source>
</reference>
<dbReference type="RefSeq" id="WP_138596183.1">
    <property type="nucleotide sequence ID" value="NZ_PNCK01000025.1"/>
</dbReference>
<proteinExistence type="inferred from homology"/>
<dbReference type="CDD" id="cd16393">
    <property type="entry name" value="SPO0J_N"/>
    <property type="match status" value="1"/>
</dbReference>
<dbReference type="GO" id="GO:0005694">
    <property type="term" value="C:chromosome"/>
    <property type="evidence" value="ECO:0007669"/>
    <property type="project" value="TreeGrafter"/>
</dbReference>
<keyword evidence="4" id="KW-0238">DNA-binding</keyword>
<dbReference type="EMBL" id="PNCL01000046">
    <property type="protein sequence ID" value="TMP59441.1"/>
    <property type="molecule type" value="Genomic_DNA"/>
</dbReference>
<dbReference type="GO" id="GO:0045881">
    <property type="term" value="P:positive regulation of sporulation resulting in formation of a cellular spore"/>
    <property type="evidence" value="ECO:0007669"/>
    <property type="project" value="TreeGrafter"/>
</dbReference>
<evidence type="ECO:0000256" key="5">
    <source>
        <dbReference type="ARBA" id="ARBA00025472"/>
    </source>
</evidence>
<protein>
    <recommendedName>
        <fullName evidence="2">Probable chromosome-partitioning protein ParB</fullName>
    </recommendedName>
</protein>
<evidence type="ECO:0000313" key="9">
    <source>
        <dbReference type="EMBL" id="TMP59441.1"/>
    </source>
</evidence>
<dbReference type="InterPro" id="IPR004437">
    <property type="entry name" value="ParB/RepB/Spo0J"/>
</dbReference>
<dbReference type="Gene3D" id="3.90.1530.30">
    <property type="match status" value="1"/>
</dbReference>
<evidence type="ECO:0000256" key="4">
    <source>
        <dbReference type="ARBA" id="ARBA00023125"/>
    </source>
</evidence>
<name>A0A5S3XRJ6_9GAMM</name>
<dbReference type="FunFam" id="1.10.10.2830:FF:000001">
    <property type="entry name" value="Chromosome partitioning protein ParB"/>
    <property type="match status" value="1"/>
</dbReference>
<comment type="caution">
    <text evidence="9">The sequence shown here is derived from an EMBL/GenBank/DDBJ whole genome shotgun (WGS) entry which is preliminary data.</text>
</comment>
<comment type="function">
    <text evidence="5">Involved in chromosome partition. Localize to both poles of the predivisional cell following completion of DNA replication. Binds to the DNA origin of replication.</text>
</comment>
<feature type="region of interest" description="Disordered" evidence="6">
    <location>
        <begin position="1"/>
        <end position="55"/>
    </location>
</feature>
<dbReference type="InterPro" id="IPR036086">
    <property type="entry name" value="ParB/Sulfiredoxin_sf"/>
</dbReference>
<dbReference type="NCBIfam" id="TIGR00180">
    <property type="entry name" value="parB_part"/>
    <property type="match status" value="1"/>
</dbReference>
<gene>
    <name evidence="9" type="ORF">CWB96_09550</name>
    <name evidence="8" type="ORF">CWB97_07435</name>
</gene>
<dbReference type="InterPro" id="IPR041468">
    <property type="entry name" value="HTH_ParB/Spo0J"/>
</dbReference>
<feature type="compositionally biased region" description="Low complexity" evidence="6">
    <location>
        <begin position="17"/>
        <end position="32"/>
    </location>
</feature>
<dbReference type="Proteomes" id="UP000307706">
    <property type="component" value="Unassembled WGS sequence"/>
</dbReference>
<comment type="similarity">
    <text evidence="1">Belongs to the ParB family.</text>
</comment>
<evidence type="ECO:0000256" key="2">
    <source>
        <dbReference type="ARBA" id="ARBA00022372"/>
    </source>
</evidence>
<evidence type="ECO:0000313" key="11">
    <source>
        <dbReference type="Proteomes" id="UP000307706"/>
    </source>
</evidence>
<keyword evidence="3" id="KW-0159">Chromosome partition</keyword>
<dbReference type="SMART" id="SM00470">
    <property type="entry name" value="ParB"/>
    <property type="match status" value="1"/>
</dbReference>
<accession>A0A5S3XRJ6</accession>
<dbReference type="AlphaFoldDB" id="A0A5S3XRJ6"/>
<dbReference type="OrthoDB" id="9802051at2"/>
<organism evidence="9 11">
    <name type="scientific">Pseudoalteromonas citrea</name>
    <dbReference type="NCBI Taxonomy" id="43655"/>
    <lineage>
        <taxon>Bacteria</taxon>
        <taxon>Pseudomonadati</taxon>
        <taxon>Pseudomonadota</taxon>
        <taxon>Gammaproteobacteria</taxon>
        <taxon>Alteromonadales</taxon>
        <taxon>Pseudoalteromonadaceae</taxon>
        <taxon>Pseudoalteromonas</taxon>
    </lineage>
</organism>
<dbReference type="GO" id="GO:0007059">
    <property type="term" value="P:chromosome segregation"/>
    <property type="evidence" value="ECO:0007669"/>
    <property type="project" value="UniProtKB-KW"/>
</dbReference>
<dbReference type="Proteomes" id="UP000305730">
    <property type="component" value="Unassembled WGS sequence"/>
</dbReference>
<dbReference type="PANTHER" id="PTHR33375">
    <property type="entry name" value="CHROMOSOME-PARTITIONING PROTEIN PARB-RELATED"/>
    <property type="match status" value="1"/>
</dbReference>
<dbReference type="Pfam" id="PF02195">
    <property type="entry name" value="ParB_N"/>
    <property type="match status" value="1"/>
</dbReference>
<dbReference type="InterPro" id="IPR057240">
    <property type="entry name" value="ParB_dimer_C"/>
</dbReference>
<evidence type="ECO:0000256" key="1">
    <source>
        <dbReference type="ARBA" id="ARBA00006295"/>
    </source>
</evidence>
<reference evidence="10 11" key="1">
    <citation type="submission" date="2017-12" db="EMBL/GenBank/DDBJ databases">
        <authorList>
            <person name="Paulsen S."/>
            <person name="Gram L.K."/>
        </authorList>
    </citation>
    <scope>NUCLEOTIDE SEQUENCE [LARGE SCALE GENOMIC DNA]</scope>
    <source>
        <strain evidence="9 11">S2231</strain>
        <strain evidence="8 10">S2233</strain>
    </source>
</reference>
<dbReference type="Pfam" id="PF17762">
    <property type="entry name" value="HTH_ParB"/>
    <property type="match status" value="1"/>
</dbReference>
<keyword evidence="10" id="KW-1185">Reference proteome</keyword>
<dbReference type="EMBL" id="PNCK01000025">
    <property type="protein sequence ID" value="TMP44003.1"/>
    <property type="molecule type" value="Genomic_DNA"/>
</dbReference>
<evidence type="ECO:0000313" key="10">
    <source>
        <dbReference type="Proteomes" id="UP000305730"/>
    </source>
</evidence>
<sequence length="316" mass="34939">MSVKKRGLGRGLDALLSSAKPAPSSEPVVSEVTEADSKTSEPQTPKTTMPVDGELQRLPIEYLRPGKYQPRKDMSEQALEELAGSIRSQGILQPIVVRHISDTDYEIIAGERRWRAAQLAQLSMVPCILKQVADEAAVAIALIENIQREDLNAMEEAVALHRLLTEFELTHQQVAEAVGKSRTTVTNLLRLNNLNDDVKILLEHGDIEMGHARCLLALSGEAQSEVARTAVAKALTVRETEKLVRSILEPVDKKETKEKDPDVRLLEQQLGENLGAKVEINYNNRGKGKLVISYTSLNELDGILGRIHPDMQQPPE</sequence>
<evidence type="ECO:0000256" key="6">
    <source>
        <dbReference type="SAM" id="MobiDB-lite"/>
    </source>
</evidence>
<dbReference type="Pfam" id="PF23552">
    <property type="entry name" value="ParB_C"/>
    <property type="match status" value="1"/>
</dbReference>
<dbReference type="FunFam" id="3.90.1530.30:FF:000001">
    <property type="entry name" value="Chromosome partitioning protein ParB"/>
    <property type="match status" value="1"/>
</dbReference>
<evidence type="ECO:0000313" key="8">
    <source>
        <dbReference type="EMBL" id="TMP44003.1"/>
    </source>
</evidence>
<dbReference type="InterPro" id="IPR003115">
    <property type="entry name" value="ParB_N"/>
</dbReference>
<feature type="domain" description="ParB-like N-terminal" evidence="7">
    <location>
        <begin position="56"/>
        <end position="146"/>
    </location>
</feature>
<evidence type="ECO:0000259" key="7">
    <source>
        <dbReference type="SMART" id="SM00470"/>
    </source>
</evidence>
<evidence type="ECO:0000256" key="3">
    <source>
        <dbReference type="ARBA" id="ARBA00022829"/>
    </source>
</evidence>
<dbReference type="InterPro" id="IPR050336">
    <property type="entry name" value="Chromosome_partition/occlusion"/>
</dbReference>
<dbReference type="SUPFAM" id="SSF110849">
    <property type="entry name" value="ParB/Sulfiredoxin"/>
    <property type="match status" value="1"/>
</dbReference>